<dbReference type="SUPFAM" id="SSF103025">
    <property type="entry name" value="Folate-binding domain"/>
    <property type="match status" value="1"/>
</dbReference>
<feature type="region of interest" description="Disordered" evidence="1">
    <location>
        <begin position="270"/>
        <end position="295"/>
    </location>
</feature>
<dbReference type="Proteomes" id="UP001500074">
    <property type="component" value="Unassembled WGS sequence"/>
</dbReference>
<name>A0ABP9RJX8_9GAMM</name>
<dbReference type="PIRSF" id="PIRSF006487">
    <property type="entry name" value="GcvT"/>
    <property type="match status" value="1"/>
</dbReference>
<dbReference type="NCBIfam" id="TIGR03317">
    <property type="entry name" value="ygfZ_signature"/>
    <property type="match status" value="1"/>
</dbReference>
<sequence length="349" mass="38002">MSDWTAHLEQHGARLVDERHIEFGAQESAASARQQSLLAPLIHFAVLEIAGADAERFLQGQTSAQLKLADGNFAAPTSFCTAKGRMLANGQLLRVDEARFWLLLDASLLEPLRSHLAKFAVFYKVELTPRDDLAVLGLIGHDGPALVERRLDATAPTTWQQIALGGGVVLRHPGDLPRLVLCLPHDEAIGAWQNLARETLPVGNGVWQLHDIRAGLAWLEVSLQDSYLPQMFNWEALGGISFKKGCYTGQEVVARAHFRGQVKKRLARGRFEGDTLPEPGSAVSDADGKSRGDVVAAASDGDGRVEILAVMTTREVSEPLTVGGQRLEWLELPYPLERLDPEMLATSGG</sequence>
<dbReference type="EMBL" id="BAABKI010000028">
    <property type="protein sequence ID" value="GAA5178528.1"/>
    <property type="molecule type" value="Genomic_DNA"/>
</dbReference>
<dbReference type="PANTHER" id="PTHR22602:SF0">
    <property type="entry name" value="TRANSFERASE CAF17, MITOCHONDRIAL-RELATED"/>
    <property type="match status" value="1"/>
</dbReference>
<protein>
    <submittedName>
        <fullName evidence="2">Folate-binding protein YgfZ</fullName>
    </submittedName>
</protein>
<comment type="caution">
    <text evidence="2">The sequence shown here is derived from an EMBL/GenBank/DDBJ whole genome shotgun (WGS) entry which is preliminary data.</text>
</comment>
<dbReference type="Gene3D" id="2.40.30.160">
    <property type="match status" value="1"/>
</dbReference>
<reference evidence="3" key="1">
    <citation type="journal article" date="2019" name="Int. J. Syst. Evol. Microbiol.">
        <title>The Global Catalogue of Microorganisms (GCM) 10K type strain sequencing project: providing services to taxonomists for standard genome sequencing and annotation.</title>
        <authorList>
            <consortium name="The Broad Institute Genomics Platform"/>
            <consortium name="The Broad Institute Genome Sequencing Center for Infectious Disease"/>
            <person name="Wu L."/>
            <person name="Ma J."/>
        </authorList>
    </citation>
    <scope>NUCLEOTIDE SEQUENCE [LARGE SCALE GENOMIC DNA]</scope>
    <source>
        <strain evidence="3">JCM 18472</strain>
    </source>
</reference>
<proteinExistence type="predicted"/>
<accession>A0ABP9RJX8</accession>
<organism evidence="2 3">
    <name type="scientific">Modicisalibacter zincidurans</name>
    <dbReference type="NCBI Taxonomy" id="1178777"/>
    <lineage>
        <taxon>Bacteria</taxon>
        <taxon>Pseudomonadati</taxon>
        <taxon>Pseudomonadota</taxon>
        <taxon>Gammaproteobacteria</taxon>
        <taxon>Oceanospirillales</taxon>
        <taxon>Halomonadaceae</taxon>
        <taxon>Modicisalibacter</taxon>
    </lineage>
</organism>
<evidence type="ECO:0000313" key="2">
    <source>
        <dbReference type="EMBL" id="GAA5178528.1"/>
    </source>
</evidence>
<dbReference type="InterPro" id="IPR017703">
    <property type="entry name" value="YgfZ/GCV_T_CS"/>
</dbReference>
<dbReference type="Gene3D" id="3.30.70.1630">
    <property type="match status" value="1"/>
</dbReference>
<dbReference type="Gene3D" id="3.30.70.1400">
    <property type="entry name" value="Aminomethyltransferase beta-barrel domains"/>
    <property type="match status" value="1"/>
</dbReference>
<dbReference type="InterPro" id="IPR045179">
    <property type="entry name" value="YgfZ/GcvT"/>
</dbReference>
<keyword evidence="3" id="KW-1185">Reference proteome</keyword>
<evidence type="ECO:0000256" key="1">
    <source>
        <dbReference type="SAM" id="MobiDB-lite"/>
    </source>
</evidence>
<dbReference type="RefSeq" id="WP_031383450.1">
    <property type="nucleotide sequence ID" value="NZ_BAABKI010000028.1"/>
</dbReference>
<gene>
    <name evidence="2" type="ORF">GCM10023342_29250</name>
</gene>
<evidence type="ECO:0000313" key="3">
    <source>
        <dbReference type="Proteomes" id="UP001500074"/>
    </source>
</evidence>
<dbReference type="PANTHER" id="PTHR22602">
    <property type="entry name" value="TRANSFERASE CAF17, MITOCHONDRIAL-RELATED"/>
    <property type="match status" value="1"/>
</dbReference>